<evidence type="ECO:0000313" key="1">
    <source>
        <dbReference type="EMBL" id="GAK75559.1"/>
    </source>
</evidence>
<evidence type="ECO:0000313" key="2">
    <source>
        <dbReference type="Proteomes" id="UP000028980"/>
    </source>
</evidence>
<reference evidence="1 2" key="1">
    <citation type="journal article" date="2014" name="Genome Announc.">
        <title>Draft Genome Sequences of Marine Flavobacterium Nonlabens Strains NR17, NR24, NR27, NR32, NR33, and Ara13.</title>
        <authorList>
            <person name="Nakanishi M."/>
            <person name="Meirelles P."/>
            <person name="Suzuki R."/>
            <person name="Takatani N."/>
            <person name="Mino S."/>
            <person name="Suda W."/>
            <person name="Oshima K."/>
            <person name="Hattori M."/>
            <person name="Ohkuma M."/>
            <person name="Hosokawa M."/>
            <person name="Miyashita K."/>
            <person name="Thompson F.L."/>
            <person name="Niwa A."/>
            <person name="Sawabe T."/>
            <person name="Sawabe T."/>
        </authorList>
    </citation>
    <scope>NUCLEOTIDE SEQUENCE [LARGE SCALE GENOMIC DNA]</scope>
    <source>
        <strain evidence="2">JCM19296</strain>
    </source>
</reference>
<dbReference type="Proteomes" id="UP000028980">
    <property type="component" value="Unassembled WGS sequence"/>
</dbReference>
<gene>
    <name evidence="1" type="ORF">JCM19296_1151</name>
</gene>
<dbReference type="InterPro" id="IPR011050">
    <property type="entry name" value="Pectin_lyase_fold/virulence"/>
</dbReference>
<dbReference type="Gene3D" id="2.160.20.10">
    <property type="entry name" value="Single-stranded right-handed beta-helix, Pectin lyase-like"/>
    <property type="match status" value="1"/>
</dbReference>
<dbReference type="InterPro" id="IPR012334">
    <property type="entry name" value="Pectin_lyas_fold"/>
</dbReference>
<comment type="caution">
    <text evidence="1">The sequence shown here is derived from an EMBL/GenBank/DDBJ whole genome shotgun (WGS) entry which is preliminary data.</text>
</comment>
<dbReference type="EMBL" id="BBLG01000002">
    <property type="protein sequence ID" value="GAK75559.1"/>
    <property type="molecule type" value="Genomic_DNA"/>
</dbReference>
<evidence type="ECO:0008006" key="3">
    <source>
        <dbReference type="Google" id="ProtNLM"/>
    </source>
</evidence>
<proteinExistence type="predicted"/>
<protein>
    <recommendedName>
        <fullName evidence="3">Pectate lyase superfamily protein domain-containing protein</fullName>
    </recommendedName>
</protein>
<organism evidence="1 2">
    <name type="scientific">Nonlabens ulvanivorans</name>
    <name type="common">Persicivirga ulvanivorans</name>
    <dbReference type="NCBI Taxonomy" id="906888"/>
    <lineage>
        <taxon>Bacteria</taxon>
        <taxon>Pseudomonadati</taxon>
        <taxon>Bacteroidota</taxon>
        <taxon>Flavobacteriia</taxon>
        <taxon>Flavobacteriales</taxon>
        <taxon>Flavobacteriaceae</taxon>
        <taxon>Nonlabens</taxon>
    </lineage>
</organism>
<dbReference type="SUPFAM" id="SSF51126">
    <property type="entry name" value="Pectin lyase-like"/>
    <property type="match status" value="1"/>
</dbReference>
<name>A0A081D9G3_NONUL</name>
<dbReference type="AlphaFoldDB" id="A0A081D9G3"/>
<sequence length="551" mass="62013">MNRQNQIFIFLLIITIVIICTSCRAQSIPEILSNTQADDYIYLPDYSYAGYKNGEELIPNQGVVYLATDYGGVVANDGINDSKALINAVDELRAVDGSVILELPAGKIILSDIIYIERSDFILRGAGSGENGTILYFPRPLMYVHDPEPLKELREYLMEFDKRQREEKNNIDLAFSQYAWSGGFIWTQVPGERVKSYLEKYERPVNVLAKVTSGKRGDFTVTVKNNNSLKVGDVIELQLFNKDGEKGKIVEELYKNADVNVGTHHFNFPDLPIVRQQLEIKLIDGNQVTFKSPLTISIETSYDAQIVEWKYLENVGIENFSINFPMSPLVAHHVEQGFNGINLTRLYNSWVKDIVIVNADSGILTEEIANVTIQNITTRGEHYAHYTVAMAGVHNVLAENIIVENSAEHPLSFNTFSTKNVYKNCTIYKKPVLDQHSGANHQNLFDNITVHINELKGDSYPLFAGGGAGYWKPSHGAYSTFWNINIVLESPHLLKDPVLLNGMLDGPHARVIGIHGNTSFLVKYEPLAYIKMTNQSLHDVPSLYDYQLNSR</sequence>
<accession>A0A081D9G3</accession>